<dbReference type="STRING" id="439228.SAMN06295920_109154"/>
<feature type="transmembrane region" description="Helical" evidence="1">
    <location>
        <begin position="276"/>
        <end position="294"/>
    </location>
</feature>
<feature type="transmembrane region" description="Helical" evidence="1">
    <location>
        <begin position="81"/>
        <end position="101"/>
    </location>
</feature>
<dbReference type="Proteomes" id="UP000189818">
    <property type="component" value="Unassembled WGS sequence"/>
</dbReference>
<feature type="transmembrane region" description="Helical" evidence="1">
    <location>
        <begin position="225"/>
        <end position="244"/>
    </location>
</feature>
<evidence type="ECO:0000259" key="2">
    <source>
        <dbReference type="Pfam" id="PF00892"/>
    </source>
</evidence>
<dbReference type="PANTHER" id="PTHR22911:SF76">
    <property type="entry name" value="EAMA DOMAIN-CONTAINING PROTEIN"/>
    <property type="match status" value="1"/>
</dbReference>
<feature type="transmembrane region" description="Helical" evidence="1">
    <location>
        <begin position="107"/>
        <end position="127"/>
    </location>
</feature>
<feature type="transmembrane region" description="Helical" evidence="1">
    <location>
        <begin position="20"/>
        <end position="39"/>
    </location>
</feature>
<dbReference type="EMBL" id="FUYM01000009">
    <property type="protein sequence ID" value="SKB95071.1"/>
    <property type="molecule type" value="Genomic_DNA"/>
</dbReference>
<organism evidence="3 4">
    <name type="scientific">Rhizorhabdus histidinilytica</name>
    <dbReference type="NCBI Taxonomy" id="439228"/>
    <lineage>
        <taxon>Bacteria</taxon>
        <taxon>Pseudomonadati</taxon>
        <taxon>Pseudomonadota</taxon>
        <taxon>Alphaproteobacteria</taxon>
        <taxon>Sphingomonadales</taxon>
        <taxon>Sphingomonadaceae</taxon>
        <taxon>Rhizorhabdus</taxon>
    </lineage>
</organism>
<evidence type="ECO:0000313" key="4">
    <source>
        <dbReference type="Proteomes" id="UP000189818"/>
    </source>
</evidence>
<feature type="domain" description="EamA" evidence="2">
    <location>
        <begin position="164"/>
        <end position="294"/>
    </location>
</feature>
<gene>
    <name evidence="3" type="ORF">SAMN06295920_109154</name>
</gene>
<dbReference type="AlphaFoldDB" id="A0A1T5FFZ2"/>
<protein>
    <submittedName>
        <fullName evidence="3">Threonine/homoserine efflux transporter RhtA</fullName>
    </submittedName>
</protein>
<proteinExistence type="predicted"/>
<keyword evidence="1" id="KW-0812">Transmembrane</keyword>
<keyword evidence="4" id="KW-1185">Reference proteome</keyword>
<name>A0A1T5FFZ2_9SPHN</name>
<dbReference type="PANTHER" id="PTHR22911">
    <property type="entry name" value="ACYL-MALONYL CONDENSING ENZYME-RELATED"/>
    <property type="match status" value="1"/>
</dbReference>
<accession>A0A1T5FFZ2</accession>
<feature type="transmembrane region" description="Helical" evidence="1">
    <location>
        <begin position="251"/>
        <end position="270"/>
    </location>
</feature>
<sequence length="311" mass="32782">MHPPDQTRFARPHESRAVAIRAYAAMVVGNVALAFGPWLVRLADVSSLSSAFWRLALAAPFLFLLTRLARQPIPRLSPAMLGVIAVGGLCFAADLGTWHIGILHTKLANATLFGNLASFLLAAYVLVTTRTLPDRFQSAALVLAALGTILLLGRSYQLDTRYLTGDLLCISAGVLYTGYLIAMTRARGLLQPMPVLLISTLAGMVPLLLFALADGGRVLPHDWTPLLLLAIGSQVIGQGCMIYAIGHLSPLIIGLGLLTQPFIAALIGSLQYGERLGALDIAGGLAICAALVLVRAGGAGQARRPVVEPAP</sequence>
<feature type="transmembrane region" description="Helical" evidence="1">
    <location>
        <begin position="51"/>
        <end position="69"/>
    </location>
</feature>
<dbReference type="GO" id="GO:0016020">
    <property type="term" value="C:membrane"/>
    <property type="evidence" value="ECO:0007669"/>
    <property type="project" value="InterPro"/>
</dbReference>
<evidence type="ECO:0000256" key="1">
    <source>
        <dbReference type="SAM" id="Phobius"/>
    </source>
</evidence>
<dbReference type="InterPro" id="IPR037185">
    <property type="entry name" value="EmrE-like"/>
</dbReference>
<dbReference type="Pfam" id="PF00892">
    <property type="entry name" value="EamA"/>
    <property type="match status" value="1"/>
</dbReference>
<dbReference type="InterPro" id="IPR000620">
    <property type="entry name" value="EamA_dom"/>
</dbReference>
<feature type="transmembrane region" description="Helical" evidence="1">
    <location>
        <begin position="194"/>
        <end position="213"/>
    </location>
</feature>
<keyword evidence="1" id="KW-1133">Transmembrane helix</keyword>
<evidence type="ECO:0000313" key="3">
    <source>
        <dbReference type="EMBL" id="SKB95071.1"/>
    </source>
</evidence>
<dbReference type="RefSeq" id="WP_079649738.1">
    <property type="nucleotide sequence ID" value="NZ_FUYM01000009.1"/>
</dbReference>
<reference evidence="4" key="1">
    <citation type="submission" date="2017-02" db="EMBL/GenBank/DDBJ databases">
        <authorList>
            <person name="Varghese N."/>
            <person name="Submissions S."/>
        </authorList>
    </citation>
    <scope>NUCLEOTIDE SEQUENCE [LARGE SCALE GENOMIC DNA]</scope>
    <source>
        <strain evidence="4">UM2</strain>
    </source>
</reference>
<keyword evidence="1" id="KW-0472">Membrane</keyword>
<dbReference type="SUPFAM" id="SSF103481">
    <property type="entry name" value="Multidrug resistance efflux transporter EmrE"/>
    <property type="match status" value="2"/>
</dbReference>
<feature type="transmembrane region" description="Helical" evidence="1">
    <location>
        <begin position="139"/>
        <end position="156"/>
    </location>
</feature>
<feature type="transmembrane region" description="Helical" evidence="1">
    <location>
        <begin position="162"/>
        <end position="182"/>
    </location>
</feature>
<dbReference type="OrthoDB" id="8770617at2"/>